<dbReference type="RefSeq" id="WP_014211938.1">
    <property type="nucleotide sequence ID" value="NC_016604.1"/>
</dbReference>
<dbReference type="Proteomes" id="UP000005442">
    <property type="component" value="Chromosome"/>
</dbReference>
<accession>G8RUG5</accession>
<evidence type="ECO:0000256" key="1">
    <source>
        <dbReference type="SAM" id="SignalP"/>
    </source>
</evidence>
<dbReference type="KEGG" id="mrh:MycrhN_3664"/>
<dbReference type="PATRIC" id="fig|710685.3.peg.3675"/>
<evidence type="ECO:0008006" key="4">
    <source>
        <dbReference type="Google" id="ProtNLM"/>
    </source>
</evidence>
<dbReference type="EMBL" id="CP003169">
    <property type="protein sequence ID" value="AEV74182.1"/>
    <property type="molecule type" value="Genomic_DNA"/>
</dbReference>
<dbReference type="OrthoDB" id="4459650at2"/>
<feature type="chain" id="PRO_5039222110" description="Secreted protein" evidence="1">
    <location>
        <begin position="24"/>
        <end position="168"/>
    </location>
</feature>
<dbReference type="HOGENOM" id="CLU_1600873_0_0_11"/>
<feature type="signal peptide" evidence="1">
    <location>
        <begin position="1"/>
        <end position="23"/>
    </location>
</feature>
<proteinExistence type="predicted"/>
<evidence type="ECO:0000313" key="3">
    <source>
        <dbReference type="Proteomes" id="UP000005442"/>
    </source>
</evidence>
<protein>
    <recommendedName>
        <fullName evidence="4">Secreted protein</fullName>
    </recommendedName>
</protein>
<sequence length="168" mass="18040">MSGRPTLAAAVLGAVILSSLVSAPPADATGQIWNGKFSLLRYAASKTGTSMAARQSEPDFSDVYLFSTDCSTGTCVSTVVDGPKPDNPTLPLPPRYTWDGTRWVHVYDWQWDCYLGEGVPKQWNPAHSVAYYTPQPDGTLRGVWRTDIAGGPCDGSVIMNVAAFPVAQ</sequence>
<keyword evidence="1" id="KW-0732">Signal</keyword>
<name>G8RUG5_MYCRN</name>
<reference evidence="2 3" key="1">
    <citation type="submission" date="2011-12" db="EMBL/GenBank/DDBJ databases">
        <title>Complete sequence of Mycobacterium rhodesiae NBB3.</title>
        <authorList>
            <consortium name="US DOE Joint Genome Institute"/>
            <person name="Lucas S."/>
            <person name="Han J."/>
            <person name="Lapidus A."/>
            <person name="Cheng J.-F."/>
            <person name="Goodwin L."/>
            <person name="Pitluck S."/>
            <person name="Peters L."/>
            <person name="Mikhailova N."/>
            <person name="Gu W."/>
            <person name="Detter J.C."/>
            <person name="Han C."/>
            <person name="Tapia R."/>
            <person name="Land M."/>
            <person name="Hauser L."/>
            <person name="Kyrpides N."/>
            <person name="Ivanova N."/>
            <person name="Pagani I."/>
            <person name="Mattes T."/>
            <person name="Holmes A."/>
            <person name="Rutledge P."/>
            <person name="Paulsen I."/>
            <person name="Coleman N."/>
            <person name="Woyke T."/>
        </authorList>
    </citation>
    <scope>NUCLEOTIDE SEQUENCE [LARGE SCALE GENOMIC DNA]</scope>
    <source>
        <strain evidence="2 3">NBB3</strain>
    </source>
</reference>
<gene>
    <name evidence="2" type="ordered locus">MycrhN_3664</name>
</gene>
<keyword evidence="3" id="KW-1185">Reference proteome</keyword>
<evidence type="ECO:0000313" key="2">
    <source>
        <dbReference type="EMBL" id="AEV74182.1"/>
    </source>
</evidence>
<dbReference type="AlphaFoldDB" id="G8RUG5"/>
<organism evidence="2 3">
    <name type="scientific">Mycolicibacterium rhodesiae (strain NBB3)</name>
    <name type="common">Mycobacterium rhodesiae</name>
    <dbReference type="NCBI Taxonomy" id="710685"/>
    <lineage>
        <taxon>Bacteria</taxon>
        <taxon>Bacillati</taxon>
        <taxon>Actinomycetota</taxon>
        <taxon>Actinomycetes</taxon>
        <taxon>Mycobacteriales</taxon>
        <taxon>Mycobacteriaceae</taxon>
        <taxon>Mycolicibacterium</taxon>
    </lineage>
</organism>
<dbReference type="eggNOG" id="ENOG5032965">
    <property type="taxonomic scope" value="Bacteria"/>
</dbReference>